<dbReference type="Proteomes" id="UP000500826">
    <property type="component" value="Chromosome"/>
</dbReference>
<proteinExistence type="predicted"/>
<gene>
    <name evidence="2" type="ORF">HK414_08665</name>
</gene>
<reference evidence="2 3" key="1">
    <citation type="submission" date="2020-05" db="EMBL/GenBank/DDBJ databases">
        <title>Ramlibacter rhizophilus sp. nov., isolated from rhizosphere soil of national flower Mugunghwa from South Korea.</title>
        <authorList>
            <person name="Zheng-Fei Y."/>
            <person name="Huan T."/>
        </authorList>
    </citation>
    <scope>NUCLEOTIDE SEQUENCE [LARGE SCALE GENOMIC DNA]</scope>
    <source>
        <strain evidence="2 3">H242</strain>
    </source>
</reference>
<dbReference type="Pfam" id="PF07793">
    <property type="entry name" value="DUF1631"/>
    <property type="match status" value="2"/>
</dbReference>
<protein>
    <submittedName>
        <fullName evidence="2">DUF1631 family protein</fullName>
    </submittedName>
</protein>
<evidence type="ECO:0000313" key="2">
    <source>
        <dbReference type="EMBL" id="QJW83986.1"/>
    </source>
</evidence>
<evidence type="ECO:0000256" key="1">
    <source>
        <dbReference type="SAM" id="MobiDB-lite"/>
    </source>
</evidence>
<feature type="compositionally biased region" description="Low complexity" evidence="1">
    <location>
        <begin position="574"/>
        <end position="591"/>
    </location>
</feature>
<feature type="region of interest" description="Disordered" evidence="1">
    <location>
        <begin position="750"/>
        <end position="780"/>
    </location>
</feature>
<dbReference type="InterPro" id="IPR012434">
    <property type="entry name" value="DUF1631"/>
</dbReference>
<feature type="compositionally biased region" description="Gly residues" evidence="1">
    <location>
        <begin position="631"/>
        <end position="642"/>
    </location>
</feature>
<feature type="compositionally biased region" description="Basic residues" evidence="1">
    <location>
        <begin position="678"/>
        <end position="688"/>
    </location>
</feature>
<feature type="compositionally biased region" description="Basic residues" evidence="1">
    <location>
        <begin position="646"/>
        <end position="657"/>
    </location>
</feature>
<feature type="region of interest" description="Disordered" evidence="1">
    <location>
        <begin position="574"/>
        <end position="703"/>
    </location>
</feature>
<dbReference type="EMBL" id="CP053418">
    <property type="protein sequence ID" value="QJW83986.1"/>
    <property type="molecule type" value="Genomic_DNA"/>
</dbReference>
<feature type="compositionally biased region" description="Basic and acidic residues" evidence="1">
    <location>
        <begin position="596"/>
        <end position="607"/>
    </location>
</feature>
<organism evidence="2 3">
    <name type="scientific">Ramlibacter terrae</name>
    <dbReference type="NCBI Taxonomy" id="2732511"/>
    <lineage>
        <taxon>Bacteria</taxon>
        <taxon>Pseudomonadati</taxon>
        <taxon>Pseudomonadota</taxon>
        <taxon>Betaproteobacteria</taxon>
        <taxon>Burkholderiales</taxon>
        <taxon>Comamonadaceae</taxon>
        <taxon>Ramlibacter</taxon>
    </lineage>
</organism>
<name>A0ABX6P4Q8_9BURK</name>
<evidence type="ECO:0000313" key="3">
    <source>
        <dbReference type="Proteomes" id="UP000500826"/>
    </source>
</evidence>
<sequence>MGVADDPTALQPSLNDCLAAMLQQSEPLMIEVLSGLHVGTSASGSRRVSAFQAAPIKAFISNMLVQAGPITATFTAELTRLVYEGGGKDQAQAEPLRFRDLQLFADDQLDQSIELARAQQEVALAVDDSLPALDALVSTMLGWRTIQPGLNPVRPDVFVRALQATLAVHVPDQQLREILLTPAAGLMGAGLRKLYREMTDWLRSAGIEPAVPLGGRIQKGTGGSIAPVTDTVAKTLLTLDKLRKLLAGDFDQPKRPDFLHTVPASMSMLQEFKGGTEKLVKKLEERAKPPPAPVVPVDMLAEPPAVAAVPPVRIGQQLGEEVVRLMFDNLADDRRLLPALKRQLKLMEPAVHRLTENDSRFFSDRNHPARQMLDRITQRSLAFSSEADPGWPRFLASVEDATRWLDSKVIDADTFGELLDHLQEQWAGQTEGARQKREEAARALLHAEQRNLLAQKLAAEFGQMLEGLEVADFIGDFLKGAWAQVVAEAQLSCADGSSDPYGYRALVDDLIWSVQKTSAQRGRARRLVQMIPSLLQRLRGGLDRIGYPPELTQRFFDHLITLHRAAVRDGRDSGAQAAADAAPGRAFAVQRQRARRSADVARPERGAGVRLLPRGRRRRPGAGARRFARGGAAGGGAGGARSRGGAQRRRGPARRRSAGGPGRAAPAAAGRSAGQRRTANRHGSRSRSRANGCAPSSPEQPARHAVHVHFAGRRRAFDVAPHAGQAARLRPVRVVADRPVVDEALDRWRRPPSRTASDPGFGQWLPPSGIIGGWPNTCTQ</sequence>
<feature type="compositionally biased region" description="Low complexity" evidence="1">
    <location>
        <begin position="663"/>
        <end position="677"/>
    </location>
</feature>
<accession>A0ABX6P4Q8</accession>
<keyword evidence="3" id="KW-1185">Reference proteome</keyword>